<keyword evidence="2" id="KW-1185">Reference proteome</keyword>
<dbReference type="Proteomes" id="UP000317646">
    <property type="component" value="Unassembled WGS sequence"/>
</dbReference>
<comment type="caution">
    <text evidence="1">The sequence shown here is derived from an EMBL/GenBank/DDBJ whole genome shotgun (WGS) entry which is preliminary data.</text>
</comment>
<evidence type="ECO:0000313" key="1">
    <source>
        <dbReference type="EMBL" id="TPG59468.1"/>
    </source>
</evidence>
<accession>A0A502GD87</accession>
<protein>
    <submittedName>
        <fullName evidence="1">Uncharacterized protein</fullName>
    </submittedName>
</protein>
<name>A0A502GD87_9BACT</name>
<dbReference type="EMBL" id="RCYZ01000013">
    <property type="protein sequence ID" value="TPG59468.1"/>
    <property type="molecule type" value="Genomic_DNA"/>
</dbReference>
<organism evidence="1 2">
    <name type="scientific">Hymenobacter nivis</name>
    <dbReference type="NCBI Taxonomy" id="1850093"/>
    <lineage>
        <taxon>Bacteria</taxon>
        <taxon>Pseudomonadati</taxon>
        <taxon>Bacteroidota</taxon>
        <taxon>Cytophagia</taxon>
        <taxon>Cytophagales</taxon>
        <taxon>Hymenobacteraceae</taxon>
        <taxon>Hymenobacter</taxon>
    </lineage>
</organism>
<evidence type="ECO:0000313" key="2">
    <source>
        <dbReference type="Proteomes" id="UP000317646"/>
    </source>
</evidence>
<reference evidence="1 2" key="1">
    <citation type="journal article" date="2019" name="Environ. Microbiol.">
        <title>Species interactions and distinct microbial communities in high Arctic permafrost affected cryosols are associated with the CH4 and CO2 gas fluxes.</title>
        <authorList>
            <person name="Altshuler I."/>
            <person name="Hamel J."/>
            <person name="Turney S."/>
            <person name="Magnuson E."/>
            <person name="Levesque R."/>
            <person name="Greer C."/>
            <person name="Whyte L.G."/>
        </authorList>
    </citation>
    <scope>NUCLEOTIDE SEQUENCE [LARGE SCALE GENOMIC DNA]</scope>
    <source>
        <strain evidence="1 2">S9.2P</strain>
    </source>
</reference>
<gene>
    <name evidence="1" type="ORF">EAH73_21385</name>
</gene>
<proteinExistence type="predicted"/>
<dbReference type="AlphaFoldDB" id="A0A502GD87"/>
<sequence length="152" mass="16913">MANHVTGTNTLLGVSPISLGELRQHDLLPLIGNPLFSEAEQLRANHFVHESEDIARLTRWGANVLTKIARRQAKAARQLRDRATRAALRQLPSTSFRSPRSRPCQPTSRWVPGAFFSDGADRRASIFDRLVAARFQSVDALPFASLRSGQSR</sequence>